<sequence length="284" mass="32151">MKTLKYIFALLFLSATFVSCSGDDENTPVAVNPVEGLNMIYEIPATDHTVQIYSEKQNLEVGYNEISIRIKDMANDKYVSNAAPTWMPMMHMETMEHSAPHSMLTNSEESTVYKGHIVFQMASNDTEYWEVVFNYSLNGQQKEEALRVSVSQPADGLKKTQVFMGSDDTRYILAYVNPKDPKVAVNDLQAVLYKMESMMSFPIVENYRITVDPRMPGMGNHSSPNNVDLTYTSATKMYDGKLSLTMTGYWKINLKLINTNGEILKGEDVNEGNPESSLYFELEF</sequence>
<protein>
    <recommendedName>
        <fullName evidence="4">YtkA-like domain-containing protein</fullName>
    </recommendedName>
</protein>
<proteinExistence type="predicted"/>
<reference evidence="2 3" key="2">
    <citation type="journal article" date="2016" name="Int. J. Syst. Evol. Microbiol.">
        <title>Vitellibacter aquimaris sp. nov., a marine bacterium isolated from seawater.</title>
        <authorList>
            <person name="Thevarajoo S."/>
            <person name="Selvaratnam C."/>
            <person name="Goh K.M."/>
            <person name="Hong K.W."/>
            <person name="Chan X.Y."/>
            <person name="Chan K.G."/>
            <person name="Chong C.S."/>
        </authorList>
    </citation>
    <scope>NUCLEOTIDE SEQUENCE [LARGE SCALE GENOMIC DNA]</scope>
    <source>
        <strain evidence="2 3">D-24</strain>
    </source>
</reference>
<feature type="chain" id="PRO_5007479681" description="YtkA-like domain-containing protein" evidence="1">
    <location>
        <begin position="22"/>
        <end position="284"/>
    </location>
</feature>
<evidence type="ECO:0000313" key="3">
    <source>
        <dbReference type="Proteomes" id="UP000070138"/>
    </source>
</evidence>
<evidence type="ECO:0000313" key="2">
    <source>
        <dbReference type="EMBL" id="KXN97954.1"/>
    </source>
</evidence>
<accession>A0A137REN4</accession>
<dbReference type="RefSeq" id="WP_062623085.1">
    <property type="nucleotide sequence ID" value="NZ_JRWG01000013.1"/>
</dbReference>
<comment type="caution">
    <text evidence="2">The sequence shown here is derived from an EMBL/GenBank/DDBJ whole genome shotgun (WGS) entry which is preliminary data.</text>
</comment>
<dbReference type="EMBL" id="JRWG01000013">
    <property type="protein sequence ID" value="KXN97954.1"/>
    <property type="molecule type" value="Genomic_DNA"/>
</dbReference>
<gene>
    <name evidence="2" type="ORF">LS48_13815</name>
</gene>
<organism evidence="2 3">
    <name type="scientific">Aequorivita aquimaris</name>
    <dbReference type="NCBI Taxonomy" id="1548749"/>
    <lineage>
        <taxon>Bacteria</taxon>
        <taxon>Pseudomonadati</taxon>
        <taxon>Bacteroidota</taxon>
        <taxon>Flavobacteriia</taxon>
        <taxon>Flavobacteriales</taxon>
        <taxon>Flavobacteriaceae</taxon>
        <taxon>Aequorivita</taxon>
    </lineage>
</organism>
<dbReference type="STRING" id="1548749.LS48_13815"/>
<dbReference type="OrthoDB" id="1065544at2"/>
<keyword evidence="1" id="KW-0732">Signal</keyword>
<dbReference type="AlphaFoldDB" id="A0A137REN4"/>
<evidence type="ECO:0000256" key="1">
    <source>
        <dbReference type="SAM" id="SignalP"/>
    </source>
</evidence>
<feature type="signal peptide" evidence="1">
    <location>
        <begin position="1"/>
        <end position="21"/>
    </location>
</feature>
<dbReference type="PATRIC" id="fig|1548749.3.peg.2884"/>
<dbReference type="PROSITE" id="PS51257">
    <property type="entry name" value="PROKAR_LIPOPROTEIN"/>
    <property type="match status" value="1"/>
</dbReference>
<reference evidence="3" key="1">
    <citation type="submission" date="2014-10" db="EMBL/GenBank/DDBJ databases">
        <title>Genome sequencing of Vitellibacter sp. D-24.</title>
        <authorList>
            <person name="Thevarajoo S."/>
            <person name="Selvaratnam C."/>
            <person name="Goh K.M."/>
            <person name="Chong C.S."/>
        </authorList>
    </citation>
    <scope>NUCLEOTIDE SEQUENCE [LARGE SCALE GENOMIC DNA]</scope>
    <source>
        <strain evidence="3">D-24</strain>
    </source>
</reference>
<keyword evidence="3" id="KW-1185">Reference proteome</keyword>
<name>A0A137REN4_9FLAO</name>
<evidence type="ECO:0008006" key="4">
    <source>
        <dbReference type="Google" id="ProtNLM"/>
    </source>
</evidence>
<dbReference type="Proteomes" id="UP000070138">
    <property type="component" value="Unassembled WGS sequence"/>
</dbReference>